<evidence type="ECO:0000313" key="3">
    <source>
        <dbReference type="Proteomes" id="UP001498476"/>
    </source>
</evidence>
<feature type="region of interest" description="Disordered" evidence="1">
    <location>
        <begin position="1"/>
        <end position="196"/>
    </location>
</feature>
<keyword evidence="3" id="KW-1185">Reference proteome</keyword>
<sequence>MPTIPIYTASPINATKASGITPHTAPPSGMEEQMGATQTAHSPSPNTYPAAQPGAQPWFPAPTGTLHLPSNPAPAPTQTAAYASPPAPQPGAFPLSPRRASEAPPSVRRGSYVPPPPRRGSELPPPPKVGETFQDDQPQAPLVTMPPQMAYTPLGAPDVAARRSSTTTMPVPSAFMDPLGGRSDEGDLSHPPGYHQNINAAEFNSSQRAAHDAAVERSSHRMSLAGDLDDEEGVWGAAKKWASAASEGLAAAEHEVWKRLNKD</sequence>
<gene>
    <name evidence="2" type="ORF">QQX98_006289</name>
</gene>
<dbReference type="EMBL" id="JAZAVJ010000093">
    <property type="protein sequence ID" value="KAK7414868.1"/>
    <property type="molecule type" value="Genomic_DNA"/>
</dbReference>
<dbReference type="Proteomes" id="UP001498476">
    <property type="component" value="Unassembled WGS sequence"/>
</dbReference>
<comment type="caution">
    <text evidence="2">The sequence shown here is derived from an EMBL/GenBank/DDBJ whole genome shotgun (WGS) entry which is preliminary data.</text>
</comment>
<organism evidence="2 3">
    <name type="scientific">Neonectria punicea</name>
    <dbReference type="NCBI Taxonomy" id="979145"/>
    <lineage>
        <taxon>Eukaryota</taxon>
        <taxon>Fungi</taxon>
        <taxon>Dikarya</taxon>
        <taxon>Ascomycota</taxon>
        <taxon>Pezizomycotina</taxon>
        <taxon>Sordariomycetes</taxon>
        <taxon>Hypocreomycetidae</taxon>
        <taxon>Hypocreales</taxon>
        <taxon>Nectriaceae</taxon>
        <taxon>Neonectria</taxon>
    </lineage>
</organism>
<protein>
    <submittedName>
        <fullName evidence="2">Uncharacterized protein</fullName>
    </submittedName>
</protein>
<evidence type="ECO:0000256" key="1">
    <source>
        <dbReference type="SAM" id="MobiDB-lite"/>
    </source>
</evidence>
<feature type="compositionally biased region" description="Polar residues" evidence="1">
    <location>
        <begin position="35"/>
        <end position="49"/>
    </location>
</feature>
<name>A0ABR1H1B7_9HYPO</name>
<feature type="compositionally biased region" description="Pro residues" evidence="1">
    <location>
        <begin position="113"/>
        <end position="128"/>
    </location>
</feature>
<reference evidence="2 3" key="1">
    <citation type="journal article" date="2025" name="Microbiol. Resour. Announc.">
        <title>Draft genome sequences for Neonectria magnoliae and Neonectria punicea, canker pathogens of Liriodendron tulipifera and Acer saccharum in West Virginia.</title>
        <authorList>
            <person name="Petronek H.M."/>
            <person name="Kasson M.T."/>
            <person name="Metheny A.M."/>
            <person name="Stauder C.M."/>
            <person name="Lovett B."/>
            <person name="Lynch S.C."/>
            <person name="Garnas J.R."/>
            <person name="Kasson L.R."/>
            <person name="Stajich J.E."/>
        </authorList>
    </citation>
    <scope>NUCLEOTIDE SEQUENCE [LARGE SCALE GENOMIC DNA]</scope>
    <source>
        <strain evidence="2 3">NRRL 64653</strain>
    </source>
</reference>
<evidence type="ECO:0000313" key="2">
    <source>
        <dbReference type="EMBL" id="KAK7414868.1"/>
    </source>
</evidence>
<accession>A0ABR1H1B7</accession>
<proteinExistence type="predicted"/>